<feature type="region of interest" description="Disordered" evidence="1">
    <location>
        <begin position="361"/>
        <end position="414"/>
    </location>
</feature>
<feature type="region of interest" description="Disordered" evidence="1">
    <location>
        <begin position="317"/>
        <end position="343"/>
    </location>
</feature>
<protein>
    <submittedName>
        <fullName evidence="2">Uncharacterized protein</fullName>
    </submittedName>
</protein>
<gene>
    <name evidence="2" type="ORF">BN1204_045172</name>
</gene>
<dbReference type="AlphaFoldDB" id="A0A0F7UID7"/>
<feature type="compositionally biased region" description="Polar residues" evidence="1">
    <location>
        <begin position="135"/>
        <end position="147"/>
    </location>
</feature>
<evidence type="ECO:0000313" key="2">
    <source>
        <dbReference type="EMBL" id="CEL68781.1"/>
    </source>
</evidence>
<feature type="compositionally biased region" description="Basic and acidic residues" evidence="1">
    <location>
        <begin position="329"/>
        <end position="340"/>
    </location>
</feature>
<feature type="region of interest" description="Disordered" evidence="1">
    <location>
        <begin position="197"/>
        <end position="217"/>
    </location>
</feature>
<reference evidence="2" key="1">
    <citation type="journal article" date="2015" name="PLoS ONE">
        <title>Comprehensive Evaluation of Toxoplasma gondii VEG and Neospora caninum LIV Genomes with Tachyzoite Stage Transcriptome and Proteome Defines Novel Transcript Features.</title>
        <authorList>
            <person name="Ramaprasad A."/>
            <person name="Mourier T."/>
            <person name="Naeem R."/>
            <person name="Malas T.B."/>
            <person name="Moussa E."/>
            <person name="Panigrahi A."/>
            <person name="Vermont S.J."/>
            <person name="Otto T.D."/>
            <person name="Wastling J."/>
            <person name="Pain A."/>
        </authorList>
    </citation>
    <scope>NUCLEOTIDE SEQUENCE</scope>
    <source>
        <strain evidence="2">Liverpool</strain>
    </source>
</reference>
<feature type="region of interest" description="Disordered" evidence="1">
    <location>
        <begin position="1"/>
        <end position="27"/>
    </location>
</feature>
<organism evidence="2">
    <name type="scientific">Neospora caninum (strain Liverpool)</name>
    <dbReference type="NCBI Taxonomy" id="572307"/>
    <lineage>
        <taxon>Eukaryota</taxon>
        <taxon>Sar</taxon>
        <taxon>Alveolata</taxon>
        <taxon>Apicomplexa</taxon>
        <taxon>Conoidasida</taxon>
        <taxon>Coccidia</taxon>
        <taxon>Eucoccidiorida</taxon>
        <taxon>Eimeriorina</taxon>
        <taxon>Sarcocystidae</taxon>
        <taxon>Neospora</taxon>
    </lineage>
</organism>
<feature type="region of interest" description="Disordered" evidence="1">
    <location>
        <begin position="133"/>
        <end position="157"/>
    </location>
</feature>
<feature type="compositionally biased region" description="Basic residues" evidence="1">
    <location>
        <begin position="393"/>
        <end position="414"/>
    </location>
</feature>
<accession>A0A0F7UID7</accession>
<proteinExistence type="predicted"/>
<name>A0A0F7UID7_NEOCL</name>
<evidence type="ECO:0000256" key="1">
    <source>
        <dbReference type="SAM" id="MobiDB-lite"/>
    </source>
</evidence>
<dbReference type="EMBL" id="LN714485">
    <property type="protein sequence ID" value="CEL68781.1"/>
    <property type="molecule type" value="Genomic_DNA"/>
</dbReference>
<feature type="compositionally biased region" description="Low complexity" evidence="1">
    <location>
        <begin position="208"/>
        <end position="217"/>
    </location>
</feature>
<feature type="compositionally biased region" description="Basic and acidic residues" evidence="1">
    <location>
        <begin position="1"/>
        <end position="11"/>
    </location>
</feature>
<sequence length="414" mass="42566">MAEGEESKELQAADPPSTGEREAPSTEKGPFFFCKIVASPDLETPRGLSALDDLLGSTPERLELLSHLSRHSRQKAARSHQAPHAIYGPGLLSNCLPHQRRGFTCHQPLPPLTLLPEPYRYQTFSLKQLLGTDTHAASSPPADQNGESPGAQKEPATSTVFAELAGASGKNGSEAKKVAASLAAFLVAGQPASAVAPHRLRQVDRPPSRAASHVSVSRASESALGASAFAAQPPHAEGSAQSSVVSSYLARSLSAGGAPRLSAGPGVGTPAAFPAACPNGYPAGRGAAGAAQAGPYVHPGVRGAFPRPGMPAANVFPPVQSAASSGVRRPTERAPGEDGRSSVLAQRFASAAVRRAGSAVGSACSGAHGVPPVGSACSSAHGGVEGRSEAKEKKRRREEKKGKKEKRKRRTEGE</sequence>